<accession>A0ABY0IIM7</accession>
<dbReference type="EMBL" id="QDKL01000002">
    <property type="protein sequence ID" value="RZF21399.1"/>
    <property type="molecule type" value="Genomic_DNA"/>
</dbReference>
<dbReference type="Proteomes" id="UP000443582">
    <property type="component" value="Unassembled WGS sequence"/>
</dbReference>
<sequence>MKKDLLKDILNEKTQIQVPRNLEQDFLQKFDNHIEMKRTKKRIFFGIKNITLTIASLCIFTIAFINYTAPSSNKTTTVSDYLSFVESNFKNDDIINENIDEIDGLAYTNFYDDY</sequence>
<evidence type="ECO:0000313" key="3">
    <source>
        <dbReference type="Proteomes" id="UP000443582"/>
    </source>
</evidence>
<dbReference type="RefSeq" id="WP_114706466.1">
    <property type="nucleotide sequence ID" value="NZ_QDKL01000002.1"/>
</dbReference>
<proteinExistence type="predicted"/>
<feature type="transmembrane region" description="Helical" evidence="1">
    <location>
        <begin position="43"/>
        <end position="65"/>
    </location>
</feature>
<name>A0ABY0IIM7_9BACT</name>
<evidence type="ECO:0000313" key="2">
    <source>
        <dbReference type="EMBL" id="RZF21399.1"/>
    </source>
</evidence>
<organism evidence="2 3">
    <name type="scientific">Halobacteriovorax vibrionivorans</name>
    <dbReference type="NCBI Taxonomy" id="2152716"/>
    <lineage>
        <taxon>Bacteria</taxon>
        <taxon>Pseudomonadati</taxon>
        <taxon>Bdellovibrionota</taxon>
        <taxon>Bacteriovoracia</taxon>
        <taxon>Bacteriovoracales</taxon>
        <taxon>Halobacteriovoraceae</taxon>
        <taxon>Halobacteriovorax</taxon>
    </lineage>
</organism>
<keyword evidence="3" id="KW-1185">Reference proteome</keyword>
<keyword evidence="1" id="KW-0812">Transmembrane</keyword>
<protein>
    <submittedName>
        <fullName evidence="2">Uncharacterized protein</fullName>
    </submittedName>
</protein>
<gene>
    <name evidence="2" type="ORF">DAY19_06855</name>
</gene>
<keyword evidence="1" id="KW-1133">Transmembrane helix</keyword>
<comment type="caution">
    <text evidence="2">The sequence shown here is derived from an EMBL/GenBank/DDBJ whole genome shotgun (WGS) entry which is preliminary data.</text>
</comment>
<reference evidence="3" key="1">
    <citation type="journal article" date="2019" name="Int. J. Syst. Evol. Microbiol.">
        <title>Halobacteriovorax valvorus sp. nov., a novel prokaryotic predator isolated from coastal seawater of China.</title>
        <authorList>
            <person name="Chen M.-X."/>
        </authorList>
    </citation>
    <scope>NUCLEOTIDE SEQUENCE [LARGE SCALE GENOMIC DNA]</scope>
    <source>
        <strain evidence="3">BL9</strain>
    </source>
</reference>
<keyword evidence="1" id="KW-0472">Membrane</keyword>
<evidence type="ECO:0000256" key="1">
    <source>
        <dbReference type="SAM" id="Phobius"/>
    </source>
</evidence>